<proteinExistence type="inferred from homology"/>
<accession>A0A8T0AWY3</accession>
<keyword evidence="11" id="KW-1185">Reference proteome</keyword>
<dbReference type="OrthoDB" id="8191639at2759"/>
<name>A0A8T0AWY3_SILME</name>
<reference evidence="10" key="1">
    <citation type="submission" date="2020-08" db="EMBL/GenBank/DDBJ databases">
        <title>Chromosome-level assembly of Southern catfish (Silurus meridionalis) provides insights into visual adaptation to the nocturnal and benthic lifestyles.</title>
        <authorList>
            <person name="Zhang Y."/>
            <person name="Wang D."/>
            <person name="Peng Z."/>
        </authorList>
    </citation>
    <scope>NUCLEOTIDE SEQUENCE</scope>
    <source>
        <strain evidence="10">SWU-2019-XX</strain>
        <tissue evidence="10">Muscle</tissue>
    </source>
</reference>
<dbReference type="GO" id="GO:0008408">
    <property type="term" value="F:3'-5' exonuclease activity"/>
    <property type="evidence" value="ECO:0007669"/>
    <property type="project" value="InterPro"/>
</dbReference>
<organism evidence="10 11">
    <name type="scientific">Silurus meridionalis</name>
    <name type="common">Southern catfish</name>
    <name type="synonym">Silurus soldatovi meridionalis</name>
    <dbReference type="NCBI Taxonomy" id="175797"/>
    <lineage>
        <taxon>Eukaryota</taxon>
        <taxon>Metazoa</taxon>
        <taxon>Chordata</taxon>
        <taxon>Craniata</taxon>
        <taxon>Vertebrata</taxon>
        <taxon>Euteleostomi</taxon>
        <taxon>Actinopterygii</taxon>
        <taxon>Neopterygii</taxon>
        <taxon>Teleostei</taxon>
        <taxon>Ostariophysi</taxon>
        <taxon>Siluriformes</taxon>
        <taxon>Siluridae</taxon>
        <taxon>Silurus</taxon>
    </lineage>
</organism>
<evidence type="ECO:0000256" key="3">
    <source>
        <dbReference type="ARBA" id="ARBA00016937"/>
    </source>
</evidence>
<evidence type="ECO:0000313" key="10">
    <source>
        <dbReference type="EMBL" id="KAF7696885.1"/>
    </source>
</evidence>
<feature type="domain" description="Exonuclease" evidence="9">
    <location>
        <begin position="229"/>
        <end position="390"/>
    </location>
</feature>
<feature type="compositionally biased region" description="Polar residues" evidence="8">
    <location>
        <begin position="123"/>
        <end position="134"/>
    </location>
</feature>
<comment type="similarity">
    <text evidence="2">Belongs to the REXO4 family.</text>
</comment>
<dbReference type="FunFam" id="3.30.420.10:FF:000007">
    <property type="entry name" value="Interferon-stimulated exonuclease gene 20"/>
    <property type="match status" value="1"/>
</dbReference>
<evidence type="ECO:0000256" key="5">
    <source>
        <dbReference type="ARBA" id="ARBA00022801"/>
    </source>
</evidence>
<dbReference type="GO" id="GO:0006308">
    <property type="term" value="P:DNA catabolic process"/>
    <property type="evidence" value="ECO:0007669"/>
    <property type="project" value="TreeGrafter"/>
</dbReference>
<sequence>MSKAKIKEATSAISIQTNKQTNCVKGKDKAGKKRKYFYQHMEPKAKEAKKNAFLPPRDSAEFSANWKTLLMVLNSEENSNAKKLSSLPIKESHKVAQSINEHTQKPARKDLNKSFNRGKLQKSKLTGTVQSGNHPKQHKTEKRMMNDEEAGRKKERDKKKKFEELEKKPTEAEIWFDDVDPDDIEAAVGSEAADIMRKRTGVTKTDAKDTQQSTEMLLVKKSTCDGLTRAVAMDCEMVGVGPGGEESMLARVSIVNYFGKCVYDKYVKSTQKVTDYRTAVSGIRPADIQHGESFKTVQQEVAKILEGRILVGHAIHNDLKILLLDHPKRNTRDTQKYKPFKKIAKSGRPSLRVLCREILNVKVQQGEHSSVQDAQATMRLYTLVKKKWETELKVSRTQNMDQKSSCKPKPKPT</sequence>
<dbReference type="SUPFAM" id="SSF53098">
    <property type="entry name" value="Ribonuclease H-like"/>
    <property type="match status" value="1"/>
</dbReference>
<evidence type="ECO:0000256" key="7">
    <source>
        <dbReference type="ARBA" id="ARBA00023242"/>
    </source>
</evidence>
<dbReference type="InterPro" id="IPR012337">
    <property type="entry name" value="RNaseH-like_sf"/>
</dbReference>
<comment type="subcellular location">
    <subcellularLocation>
        <location evidence="1">Nucleus</location>
    </subcellularLocation>
</comment>
<evidence type="ECO:0000256" key="8">
    <source>
        <dbReference type="SAM" id="MobiDB-lite"/>
    </source>
</evidence>
<keyword evidence="7" id="KW-0539">Nucleus</keyword>
<evidence type="ECO:0000256" key="1">
    <source>
        <dbReference type="ARBA" id="ARBA00004123"/>
    </source>
</evidence>
<dbReference type="InterPro" id="IPR037431">
    <property type="entry name" value="REX4_DEDDh_dom"/>
</dbReference>
<dbReference type="PANTHER" id="PTHR12801">
    <property type="entry name" value="RNA EXONUCLEASE REXO1 / RECO3 FAMILY MEMBER-RELATED"/>
    <property type="match status" value="1"/>
</dbReference>
<dbReference type="GO" id="GO:0005730">
    <property type="term" value="C:nucleolus"/>
    <property type="evidence" value="ECO:0007669"/>
    <property type="project" value="UniProtKB-ARBA"/>
</dbReference>
<protein>
    <recommendedName>
        <fullName evidence="3">RNA exonuclease 4</fullName>
    </recommendedName>
</protein>
<keyword evidence="6" id="KW-0269">Exonuclease</keyword>
<dbReference type="AlphaFoldDB" id="A0A8T0AWY3"/>
<evidence type="ECO:0000256" key="4">
    <source>
        <dbReference type="ARBA" id="ARBA00022722"/>
    </source>
</evidence>
<feature type="compositionally biased region" description="Basic and acidic residues" evidence="8">
    <location>
        <begin position="102"/>
        <end position="112"/>
    </location>
</feature>
<dbReference type="InterPro" id="IPR047021">
    <property type="entry name" value="REXO1/3/4-like"/>
</dbReference>
<dbReference type="SMART" id="SM00479">
    <property type="entry name" value="EXOIII"/>
    <property type="match status" value="1"/>
</dbReference>
<dbReference type="InterPro" id="IPR013520">
    <property type="entry name" value="Ribonucl_H"/>
</dbReference>
<evidence type="ECO:0000256" key="6">
    <source>
        <dbReference type="ARBA" id="ARBA00022839"/>
    </source>
</evidence>
<dbReference type="Pfam" id="PF00929">
    <property type="entry name" value="RNase_T"/>
    <property type="match status" value="1"/>
</dbReference>
<keyword evidence="5" id="KW-0378">Hydrolase</keyword>
<dbReference type="PANTHER" id="PTHR12801:SF158">
    <property type="entry name" value="RNA EXONUCLEASE 4"/>
    <property type="match status" value="1"/>
</dbReference>
<dbReference type="GO" id="GO:0003676">
    <property type="term" value="F:nucleic acid binding"/>
    <property type="evidence" value="ECO:0007669"/>
    <property type="project" value="InterPro"/>
</dbReference>
<evidence type="ECO:0000259" key="9">
    <source>
        <dbReference type="SMART" id="SM00479"/>
    </source>
</evidence>
<dbReference type="Proteomes" id="UP000606274">
    <property type="component" value="Unassembled WGS sequence"/>
</dbReference>
<evidence type="ECO:0000313" key="11">
    <source>
        <dbReference type="Proteomes" id="UP000606274"/>
    </source>
</evidence>
<keyword evidence="4" id="KW-0540">Nuclease</keyword>
<dbReference type="CDD" id="cd06144">
    <property type="entry name" value="REX4_like"/>
    <property type="match status" value="1"/>
</dbReference>
<evidence type="ECO:0000256" key="2">
    <source>
        <dbReference type="ARBA" id="ARBA00010489"/>
    </source>
</evidence>
<dbReference type="GO" id="GO:0006364">
    <property type="term" value="P:rRNA processing"/>
    <property type="evidence" value="ECO:0007669"/>
    <property type="project" value="InterPro"/>
</dbReference>
<dbReference type="Gene3D" id="3.30.420.10">
    <property type="entry name" value="Ribonuclease H-like superfamily/Ribonuclease H"/>
    <property type="match status" value="1"/>
</dbReference>
<feature type="region of interest" description="Disordered" evidence="8">
    <location>
        <begin position="78"/>
        <end position="164"/>
    </location>
</feature>
<gene>
    <name evidence="10" type="ORF">HF521_005303</name>
</gene>
<dbReference type="EMBL" id="JABFDY010000015">
    <property type="protein sequence ID" value="KAF7696885.1"/>
    <property type="molecule type" value="Genomic_DNA"/>
</dbReference>
<dbReference type="InterPro" id="IPR036397">
    <property type="entry name" value="RNaseH_sf"/>
</dbReference>
<comment type="caution">
    <text evidence="10">The sequence shown here is derived from an EMBL/GenBank/DDBJ whole genome shotgun (WGS) entry which is preliminary data.</text>
</comment>
<feature type="compositionally biased region" description="Basic and acidic residues" evidence="8">
    <location>
        <begin position="142"/>
        <end position="164"/>
    </location>
</feature>